<evidence type="ECO:0000313" key="3">
    <source>
        <dbReference type="Proteomes" id="UP000481861"/>
    </source>
</evidence>
<dbReference type="EMBL" id="JAADJZ010000028">
    <property type="protein sequence ID" value="KAF2866452.1"/>
    <property type="molecule type" value="Genomic_DNA"/>
</dbReference>
<comment type="caution">
    <text evidence="2">The sequence shown here is derived from an EMBL/GenBank/DDBJ whole genome shotgun (WGS) entry which is preliminary data.</text>
</comment>
<organism evidence="2 3">
    <name type="scientific">Massariosphaeria phaeospora</name>
    <dbReference type="NCBI Taxonomy" id="100035"/>
    <lineage>
        <taxon>Eukaryota</taxon>
        <taxon>Fungi</taxon>
        <taxon>Dikarya</taxon>
        <taxon>Ascomycota</taxon>
        <taxon>Pezizomycotina</taxon>
        <taxon>Dothideomycetes</taxon>
        <taxon>Pleosporomycetidae</taxon>
        <taxon>Pleosporales</taxon>
        <taxon>Pleosporales incertae sedis</taxon>
        <taxon>Massariosphaeria</taxon>
    </lineage>
</organism>
<keyword evidence="1" id="KW-0472">Membrane</keyword>
<gene>
    <name evidence="2" type="ORF">BDV95DRAFT_611903</name>
</gene>
<evidence type="ECO:0000256" key="1">
    <source>
        <dbReference type="SAM" id="Phobius"/>
    </source>
</evidence>
<evidence type="ECO:0000313" key="2">
    <source>
        <dbReference type="EMBL" id="KAF2866452.1"/>
    </source>
</evidence>
<accession>A0A7C8I2L7</accession>
<keyword evidence="3" id="KW-1185">Reference proteome</keyword>
<protein>
    <submittedName>
        <fullName evidence="2">Uncharacterized protein</fullName>
    </submittedName>
</protein>
<sequence length="52" mass="5819">MPSPLSADAICELIISLLNLLVNALMLRQSQKLLLAIPFRVNELDEEDQGLR</sequence>
<keyword evidence="1" id="KW-1133">Transmembrane helix</keyword>
<dbReference type="AlphaFoldDB" id="A0A7C8I2L7"/>
<reference evidence="2 3" key="1">
    <citation type="submission" date="2020-01" db="EMBL/GenBank/DDBJ databases">
        <authorList>
            <consortium name="DOE Joint Genome Institute"/>
            <person name="Haridas S."/>
            <person name="Albert R."/>
            <person name="Binder M."/>
            <person name="Bloem J."/>
            <person name="Labutti K."/>
            <person name="Salamov A."/>
            <person name="Andreopoulos B."/>
            <person name="Baker S.E."/>
            <person name="Barry K."/>
            <person name="Bills G."/>
            <person name="Bluhm B.H."/>
            <person name="Cannon C."/>
            <person name="Castanera R."/>
            <person name="Culley D.E."/>
            <person name="Daum C."/>
            <person name="Ezra D."/>
            <person name="Gonzalez J.B."/>
            <person name="Henrissat B."/>
            <person name="Kuo A."/>
            <person name="Liang C."/>
            <person name="Lipzen A."/>
            <person name="Lutzoni F."/>
            <person name="Magnuson J."/>
            <person name="Mondo S."/>
            <person name="Nolan M."/>
            <person name="Ohm R."/>
            <person name="Pangilinan J."/>
            <person name="Park H.-J.H."/>
            <person name="Ramirez L."/>
            <person name="Alfaro M."/>
            <person name="Sun H."/>
            <person name="Tritt A."/>
            <person name="Yoshinaga Y."/>
            <person name="Zwiers L.-H.L."/>
            <person name="Turgeon B.G."/>
            <person name="Goodwin S.B."/>
            <person name="Spatafora J.W."/>
            <person name="Crous P.W."/>
            <person name="Grigoriev I.V."/>
        </authorList>
    </citation>
    <scope>NUCLEOTIDE SEQUENCE [LARGE SCALE GENOMIC DNA]</scope>
    <source>
        <strain evidence="2 3">CBS 611.86</strain>
    </source>
</reference>
<keyword evidence="1" id="KW-0812">Transmembrane</keyword>
<proteinExistence type="predicted"/>
<name>A0A7C8I2L7_9PLEO</name>
<feature type="transmembrane region" description="Helical" evidence="1">
    <location>
        <begin position="6"/>
        <end position="27"/>
    </location>
</feature>
<dbReference type="Proteomes" id="UP000481861">
    <property type="component" value="Unassembled WGS sequence"/>
</dbReference>